<gene>
    <name evidence="2" type="ORF">MSIBF_A2140011</name>
</gene>
<dbReference type="EMBL" id="CCXY01000129">
    <property type="protein sequence ID" value="CEG12328.1"/>
    <property type="molecule type" value="Genomic_DNA"/>
</dbReference>
<protein>
    <submittedName>
        <fullName evidence="2">Uncharacterized protein</fullName>
    </submittedName>
</protein>
<proteinExistence type="predicted"/>
<dbReference type="AlphaFoldDB" id="A0A098E8H9"/>
<name>A0A098E8H9_9ZZZZ</name>
<reference evidence="2" key="1">
    <citation type="submission" date="2014-09" db="EMBL/GenBank/DDBJ databases">
        <authorList>
            <person name="Probst J Alexander"/>
        </authorList>
    </citation>
    <scope>NUCLEOTIDE SEQUENCE</scope>
</reference>
<feature type="region of interest" description="Disordered" evidence="1">
    <location>
        <begin position="35"/>
        <end position="77"/>
    </location>
</feature>
<evidence type="ECO:0000313" key="2">
    <source>
        <dbReference type="EMBL" id="CEG12328.1"/>
    </source>
</evidence>
<evidence type="ECO:0000256" key="1">
    <source>
        <dbReference type="SAM" id="MobiDB-lite"/>
    </source>
</evidence>
<dbReference type="Gene3D" id="1.20.5.110">
    <property type="match status" value="1"/>
</dbReference>
<feature type="compositionally biased region" description="Acidic residues" evidence="1">
    <location>
        <begin position="40"/>
        <end position="54"/>
    </location>
</feature>
<feature type="compositionally biased region" description="Polar residues" evidence="1">
    <location>
        <begin position="55"/>
        <end position="64"/>
    </location>
</feature>
<accession>A0A098E8H9</accession>
<sequence>MKEEEFQKKVINKLDGIDKRLKNIEEKLDNIENAMNSISEDVEDEDDYEGDDTSTPEPEGNNITGILPPHKNIKGYI</sequence>
<organism evidence="2">
    <name type="scientific">groundwater metagenome</name>
    <dbReference type="NCBI Taxonomy" id="717931"/>
    <lineage>
        <taxon>unclassified sequences</taxon>
        <taxon>metagenomes</taxon>
        <taxon>ecological metagenomes</taxon>
    </lineage>
</organism>